<dbReference type="Proteomes" id="UP000655287">
    <property type="component" value="Unassembled WGS sequence"/>
</dbReference>
<evidence type="ECO:0000313" key="3">
    <source>
        <dbReference type="Proteomes" id="UP000655287"/>
    </source>
</evidence>
<dbReference type="AlphaFoldDB" id="A0A919UZA5"/>
<dbReference type="InterPro" id="IPR029068">
    <property type="entry name" value="Glyas_Bleomycin-R_OHBP_Dase"/>
</dbReference>
<gene>
    <name evidence="2" type="ORF">Sru01_25460</name>
</gene>
<dbReference type="InterPro" id="IPR004360">
    <property type="entry name" value="Glyas_Fos-R_dOase_dom"/>
</dbReference>
<reference evidence="2" key="1">
    <citation type="submission" date="2021-01" db="EMBL/GenBank/DDBJ databases">
        <title>Whole genome shotgun sequence of Sphaerisporangium rufum NBRC 109079.</title>
        <authorList>
            <person name="Komaki H."/>
            <person name="Tamura T."/>
        </authorList>
    </citation>
    <scope>NUCLEOTIDE SEQUENCE</scope>
    <source>
        <strain evidence="2">NBRC 109079</strain>
    </source>
</reference>
<dbReference type="EMBL" id="BOOU01000036">
    <property type="protein sequence ID" value="GII77564.1"/>
    <property type="molecule type" value="Genomic_DNA"/>
</dbReference>
<feature type="domain" description="VOC" evidence="1">
    <location>
        <begin position="1"/>
        <end position="134"/>
    </location>
</feature>
<evidence type="ECO:0000313" key="2">
    <source>
        <dbReference type="EMBL" id="GII77564.1"/>
    </source>
</evidence>
<protein>
    <recommendedName>
        <fullName evidence="1">VOC domain-containing protein</fullName>
    </recommendedName>
</protein>
<dbReference type="SUPFAM" id="SSF54593">
    <property type="entry name" value="Glyoxalase/Bleomycin resistance protein/Dihydroxybiphenyl dioxygenase"/>
    <property type="match status" value="1"/>
</dbReference>
<dbReference type="Gene3D" id="3.10.180.10">
    <property type="entry name" value="2,3-Dihydroxybiphenyl 1,2-Dioxygenase, domain 1"/>
    <property type="match status" value="1"/>
</dbReference>
<comment type="caution">
    <text evidence="2">The sequence shown here is derived from an EMBL/GenBank/DDBJ whole genome shotgun (WGS) entry which is preliminary data.</text>
</comment>
<dbReference type="RefSeq" id="WP_203984485.1">
    <property type="nucleotide sequence ID" value="NZ_BOOU01000036.1"/>
</dbReference>
<evidence type="ECO:0000259" key="1">
    <source>
        <dbReference type="PROSITE" id="PS51819"/>
    </source>
</evidence>
<keyword evidence="3" id="KW-1185">Reference proteome</keyword>
<accession>A0A919UZA5</accession>
<dbReference type="PROSITE" id="PS51819">
    <property type="entry name" value="VOC"/>
    <property type="match status" value="1"/>
</dbReference>
<dbReference type="Pfam" id="PF00903">
    <property type="entry name" value="Glyoxalase"/>
    <property type="match status" value="1"/>
</dbReference>
<sequence length="137" mass="14455">MDALYPRLLTTRFADCFRFYDGVLTACIGAHRAGGTEDGPYASWDQGTEGVLALLDRGLMAKVTGLDLSGGDGTASPAVMLVIKVHDVERAAAVAAAHGGEIAVPPADRPEFGPTARTAHLRDPDGNLVEFQSYRTP</sequence>
<dbReference type="InterPro" id="IPR037523">
    <property type="entry name" value="VOC_core"/>
</dbReference>
<name>A0A919UZA5_9ACTN</name>
<organism evidence="2 3">
    <name type="scientific">Sphaerisporangium rufum</name>
    <dbReference type="NCBI Taxonomy" id="1381558"/>
    <lineage>
        <taxon>Bacteria</taxon>
        <taxon>Bacillati</taxon>
        <taxon>Actinomycetota</taxon>
        <taxon>Actinomycetes</taxon>
        <taxon>Streptosporangiales</taxon>
        <taxon>Streptosporangiaceae</taxon>
        <taxon>Sphaerisporangium</taxon>
    </lineage>
</organism>
<proteinExistence type="predicted"/>